<evidence type="ECO:0000256" key="1">
    <source>
        <dbReference type="ARBA" id="ARBA00001974"/>
    </source>
</evidence>
<evidence type="ECO:0000256" key="4">
    <source>
        <dbReference type="ARBA" id="ARBA00023002"/>
    </source>
</evidence>
<keyword evidence="8" id="KW-1185">Reference proteome</keyword>
<evidence type="ECO:0000259" key="5">
    <source>
        <dbReference type="Pfam" id="PF07992"/>
    </source>
</evidence>
<dbReference type="EMBL" id="CP142149">
    <property type="protein sequence ID" value="WSE33514.1"/>
    <property type="molecule type" value="Genomic_DNA"/>
</dbReference>
<evidence type="ECO:0000313" key="7">
    <source>
        <dbReference type="EMBL" id="WSE33514.1"/>
    </source>
</evidence>
<organism evidence="7 8">
    <name type="scientific">Amycolatopsis rhabdoformis</name>
    <dbReference type="NCBI Taxonomy" id="1448059"/>
    <lineage>
        <taxon>Bacteria</taxon>
        <taxon>Bacillati</taxon>
        <taxon>Actinomycetota</taxon>
        <taxon>Actinomycetes</taxon>
        <taxon>Pseudonocardiales</taxon>
        <taxon>Pseudonocardiaceae</taxon>
        <taxon>Amycolatopsis</taxon>
    </lineage>
</organism>
<dbReference type="Pfam" id="PF07992">
    <property type="entry name" value="Pyr_redox_2"/>
    <property type="match status" value="1"/>
</dbReference>
<name>A0ABZ1IIY8_9PSEU</name>
<keyword evidence="3" id="KW-0274">FAD</keyword>
<dbReference type="PRINTS" id="PR00368">
    <property type="entry name" value="FADPNR"/>
</dbReference>
<dbReference type="Gene3D" id="3.50.50.60">
    <property type="entry name" value="FAD/NAD(P)-binding domain"/>
    <property type="match status" value="2"/>
</dbReference>
<dbReference type="InterPro" id="IPR036188">
    <property type="entry name" value="FAD/NAD-bd_sf"/>
</dbReference>
<dbReference type="InterPro" id="IPR028202">
    <property type="entry name" value="Reductase_C"/>
</dbReference>
<dbReference type="InterPro" id="IPR050446">
    <property type="entry name" value="FAD-oxidoreductase/Apoptosis"/>
</dbReference>
<dbReference type="PANTHER" id="PTHR43557:SF2">
    <property type="entry name" value="RIESKE DOMAIN-CONTAINING PROTEIN-RELATED"/>
    <property type="match status" value="1"/>
</dbReference>
<dbReference type="Gene3D" id="3.30.390.30">
    <property type="match status" value="1"/>
</dbReference>
<dbReference type="PRINTS" id="PR00411">
    <property type="entry name" value="PNDRDTASEI"/>
</dbReference>
<feature type="domain" description="Reductase C-terminal" evidence="6">
    <location>
        <begin position="328"/>
        <end position="402"/>
    </location>
</feature>
<dbReference type="InterPro" id="IPR023753">
    <property type="entry name" value="FAD/NAD-binding_dom"/>
</dbReference>
<dbReference type="SUPFAM" id="SSF51905">
    <property type="entry name" value="FAD/NAD(P)-binding domain"/>
    <property type="match status" value="2"/>
</dbReference>
<evidence type="ECO:0000259" key="6">
    <source>
        <dbReference type="Pfam" id="PF14759"/>
    </source>
</evidence>
<protein>
    <submittedName>
        <fullName evidence="7">FAD-dependent oxidoreductase</fullName>
    </submittedName>
</protein>
<feature type="domain" description="FAD/NAD(P)-binding" evidence="5">
    <location>
        <begin position="10"/>
        <end position="306"/>
    </location>
</feature>
<evidence type="ECO:0000256" key="2">
    <source>
        <dbReference type="ARBA" id="ARBA00022630"/>
    </source>
</evidence>
<dbReference type="SUPFAM" id="SSF55424">
    <property type="entry name" value="FAD/NAD-linked reductases, dimerisation (C-terminal) domain"/>
    <property type="match status" value="1"/>
</dbReference>
<dbReference type="Pfam" id="PF14759">
    <property type="entry name" value="Reductase_C"/>
    <property type="match status" value="1"/>
</dbReference>
<dbReference type="RefSeq" id="WP_326836312.1">
    <property type="nucleotide sequence ID" value="NZ_CP142149.1"/>
</dbReference>
<reference evidence="7 8" key="1">
    <citation type="journal article" date="2015" name="Int. J. Syst. Evol. Microbiol.">
        <title>Amycolatopsis rhabdoformis sp. nov., an actinomycete isolated from a tropical forest soil.</title>
        <authorList>
            <person name="Souza W.R."/>
            <person name="Silva R.E."/>
            <person name="Goodfellow M."/>
            <person name="Busarakam K."/>
            <person name="Figueiro F.S."/>
            <person name="Ferreira D."/>
            <person name="Rodrigues-Filho E."/>
            <person name="Moraes L.A.B."/>
            <person name="Zucchi T.D."/>
        </authorList>
    </citation>
    <scope>NUCLEOTIDE SEQUENCE [LARGE SCALE GENOMIC DNA]</scope>
    <source>
        <strain evidence="7 8">NCIMB 14900</strain>
    </source>
</reference>
<gene>
    <name evidence="7" type="ORF">VSH64_15605</name>
</gene>
<keyword evidence="2" id="KW-0285">Flavoprotein</keyword>
<proteinExistence type="predicted"/>
<evidence type="ECO:0000313" key="8">
    <source>
        <dbReference type="Proteomes" id="UP001330812"/>
    </source>
</evidence>
<dbReference type="InterPro" id="IPR016156">
    <property type="entry name" value="FAD/NAD-linked_Rdtase_dimer_sf"/>
</dbReference>
<dbReference type="PANTHER" id="PTHR43557">
    <property type="entry name" value="APOPTOSIS-INDUCING FACTOR 1"/>
    <property type="match status" value="1"/>
</dbReference>
<evidence type="ECO:0000256" key="3">
    <source>
        <dbReference type="ARBA" id="ARBA00022827"/>
    </source>
</evidence>
<sequence>MTHRPPPLRDVVIVGGSLAGLHAAEELRTAGYDGTLTLVSAERRAPYDRPPLSKQILTGEWAPDRSALRGAEELAALRADVLLGVHASGLDVTRRIVTTDEGLQVPYDGLVLATGCTPRALRGEAAREGLHTLRTAEDSLALRRTLLAGGHLVVVGAGFIGLEVAAAARTLGAHVTVVEPAPAPMQAALGQRIGGALADLHRAHGVKFALGRGISRVLGAHRVEGVELDDGTVLDADAVLVGIGAVPATGWLAGSPLDTSNGVVCDAHLAAGPPGIYAAGDLACWHNPLFGARMRVEHWSNAAEQGAAAARNLLAAPAERVPFASVPYFWSNQYDTSIQFAGRPGAQRVPLVEVDGPKPAFLVLTGDGGTLTGVLSVNSPRVFLRIRRLIKARATLADAADAARAFLSR</sequence>
<comment type="cofactor">
    <cofactor evidence="1">
        <name>FAD</name>
        <dbReference type="ChEBI" id="CHEBI:57692"/>
    </cofactor>
</comment>
<keyword evidence="4" id="KW-0560">Oxidoreductase</keyword>
<dbReference type="Proteomes" id="UP001330812">
    <property type="component" value="Chromosome"/>
</dbReference>
<accession>A0ABZ1IIY8</accession>